<dbReference type="OrthoDB" id="6079986at2"/>
<evidence type="ECO:0000256" key="1">
    <source>
        <dbReference type="ARBA" id="ARBA00004370"/>
    </source>
</evidence>
<name>A0A4V3ANT9_9GAMM</name>
<dbReference type="InterPro" id="IPR002994">
    <property type="entry name" value="Surf1/Shy1"/>
</dbReference>
<dbReference type="PANTHER" id="PTHR23427">
    <property type="entry name" value="SURFEIT LOCUS PROTEIN"/>
    <property type="match status" value="1"/>
</dbReference>
<keyword evidence="5 6" id="KW-0472">Membrane</keyword>
<evidence type="ECO:0000313" key="7">
    <source>
        <dbReference type="EMBL" id="TDK32942.1"/>
    </source>
</evidence>
<reference evidence="7 8" key="1">
    <citation type="submission" date="2019-03" db="EMBL/GenBank/DDBJ databases">
        <title>Luteimonas zhaokaii sp.nov., isolated from the rectal contents of Plateau pika in Yushu, Qinghai Province, China.</title>
        <authorList>
            <person name="Zhang G."/>
        </authorList>
    </citation>
    <scope>NUCLEOTIDE SEQUENCE [LARGE SCALE GENOMIC DNA]</scope>
    <source>
        <strain evidence="7 8">THG-MD21</strain>
    </source>
</reference>
<evidence type="ECO:0000256" key="4">
    <source>
        <dbReference type="ARBA" id="ARBA00022989"/>
    </source>
</evidence>
<keyword evidence="4 6" id="KW-1133">Transmembrane helix</keyword>
<evidence type="ECO:0000256" key="3">
    <source>
        <dbReference type="ARBA" id="ARBA00022692"/>
    </source>
</evidence>
<proteinExistence type="inferred from homology"/>
<dbReference type="EMBL" id="SMTG01000002">
    <property type="protein sequence ID" value="TDK32942.1"/>
    <property type="molecule type" value="Genomic_DNA"/>
</dbReference>
<evidence type="ECO:0000256" key="6">
    <source>
        <dbReference type="RuleBase" id="RU363076"/>
    </source>
</evidence>
<evidence type="ECO:0000256" key="2">
    <source>
        <dbReference type="ARBA" id="ARBA00007165"/>
    </source>
</evidence>
<dbReference type="GO" id="GO:0005886">
    <property type="term" value="C:plasma membrane"/>
    <property type="evidence" value="ECO:0007669"/>
    <property type="project" value="UniProtKB-SubCell"/>
</dbReference>
<accession>A0A4V3ANT9</accession>
<keyword evidence="8" id="KW-1185">Reference proteome</keyword>
<dbReference type="PROSITE" id="PS50895">
    <property type="entry name" value="SURF1"/>
    <property type="match status" value="1"/>
</dbReference>
<comment type="subcellular location">
    <subcellularLocation>
        <location evidence="6">Cell membrane</location>
        <topology evidence="6">Multi-pass membrane protein</topology>
    </subcellularLocation>
    <subcellularLocation>
        <location evidence="1">Membrane</location>
    </subcellularLocation>
</comment>
<organism evidence="7 8">
    <name type="scientific">Luteimonas terrae</name>
    <dbReference type="NCBI Taxonomy" id="1530191"/>
    <lineage>
        <taxon>Bacteria</taxon>
        <taxon>Pseudomonadati</taxon>
        <taxon>Pseudomonadota</taxon>
        <taxon>Gammaproteobacteria</taxon>
        <taxon>Lysobacterales</taxon>
        <taxon>Lysobacteraceae</taxon>
        <taxon>Luteimonas</taxon>
    </lineage>
</organism>
<sequence>MSESTRATRPLVRWALLAFLLTAAAGFIALGVWQVERLGWKRDLIARVDARVHATPAPMPASSYWARIHTVDDEYRRVTATGRFLHSQEVAVYATTERGPGYWIFTPLVTADGTVWINRGYVDNAHRARDSRARHTDDERVSVTGLLRLPERAGLFLRDNVPGEDRWYTRAPDEFTAAREMPGPVAPFFVDAQDRIDIGNWPVAGMTMVSFRNNHLSYALTWFGMALLALLAAGFVVRSEFRRKR</sequence>
<feature type="transmembrane region" description="Helical" evidence="6">
    <location>
        <begin position="216"/>
        <end position="237"/>
    </location>
</feature>
<evidence type="ECO:0000313" key="8">
    <source>
        <dbReference type="Proteomes" id="UP000295543"/>
    </source>
</evidence>
<keyword evidence="3 6" id="KW-0812">Transmembrane</keyword>
<dbReference type="Proteomes" id="UP000295543">
    <property type="component" value="Unassembled WGS sequence"/>
</dbReference>
<dbReference type="RefSeq" id="WP_133392470.1">
    <property type="nucleotide sequence ID" value="NZ_SMTG01000002.1"/>
</dbReference>
<feature type="transmembrane region" description="Helical" evidence="6">
    <location>
        <begin position="12"/>
        <end position="33"/>
    </location>
</feature>
<dbReference type="PANTHER" id="PTHR23427:SF2">
    <property type="entry name" value="SURFEIT LOCUS PROTEIN 1"/>
    <property type="match status" value="1"/>
</dbReference>
<evidence type="ECO:0000256" key="5">
    <source>
        <dbReference type="ARBA" id="ARBA00023136"/>
    </source>
</evidence>
<dbReference type="InterPro" id="IPR045214">
    <property type="entry name" value="Surf1/Surf4"/>
</dbReference>
<dbReference type="AlphaFoldDB" id="A0A4V3ANT9"/>
<dbReference type="Pfam" id="PF02104">
    <property type="entry name" value="SURF1"/>
    <property type="match status" value="1"/>
</dbReference>
<dbReference type="CDD" id="cd06662">
    <property type="entry name" value="SURF1"/>
    <property type="match status" value="1"/>
</dbReference>
<comment type="similarity">
    <text evidence="2 6">Belongs to the SURF1 family.</text>
</comment>
<protein>
    <recommendedName>
        <fullName evidence="6">SURF1-like protein</fullName>
    </recommendedName>
</protein>
<comment type="caution">
    <text evidence="7">The sequence shown here is derived from an EMBL/GenBank/DDBJ whole genome shotgun (WGS) entry which is preliminary data.</text>
</comment>
<gene>
    <name evidence="7" type="ORF">E2F49_02490</name>
</gene>
<keyword evidence="6" id="KW-1003">Cell membrane</keyword>